<sequence length="55" mass="6276">MAQNYSPSASFLARKEQVSPLEKKLLRMSKSDLAAFIMQLVPDEEELEQFLSSNE</sequence>
<dbReference type="AlphaFoldDB" id="V4PIU6"/>
<organism evidence="1 2">
    <name type="scientific">Asticcacaulis benevestitus DSM 16100 = ATCC BAA-896</name>
    <dbReference type="NCBI Taxonomy" id="1121022"/>
    <lineage>
        <taxon>Bacteria</taxon>
        <taxon>Pseudomonadati</taxon>
        <taxon>Pseudomonadota</taxon>
        <taxon>Alphaproteobacteria</taxon>
        <taxon>Caulobacterales</taxon>
        <taxon>Caulobacteraceae</taxon>
        <taxon>Asticcacaulis</taxon>
    </lineage>
</organism>
<proteinExistence type="predicted"/>
<reference evidence="1 2" key="1">
    <citation type="journal article" date="2014" name="Nature">
        <title>Sequential evolution of bacterial morphology by co-option of a developmental regulator.</title>
        <authorList>
            <person name="Jiang C."/>
            <person name="Brown P.J."/>
            <person name="Ducret A."/>
            <person name="Brun Y.V."/>
        </authorList>
    </citation>
    <scope>NUCLEOTIDE SEQUENCE [LARGE SCALE GENOMIC DNA]</scope>
    <source>
        <strain evidence="1 2">DSM 16100</strain>
    </source>
</reference>
<dbReference type="EMBL" id="AWGB01000060">
    <property type="protein sequence ID" value="ESQ85335.1"/>
    <property type="molecule type" value="Genomic_DNA"/>
</dbReference>
<dbReference type="PATRIC" id="fig|1121022.4.peg.3883"/>
<evidence type="ECO:0000313" key="2">
    <source>
        <dbReference type="Proteomes" id="UP000017837"/>
    </source>
</evidence>
<accession>V4PIU6</accession>
<evidence type="ECO:0000313" key="1">
    <source>
        <dbReference type="EMBL" id="ESQ85335.1"/>
    </source>
</evidence>
<comment type="caution">
    <text evidence="1">The sequence shown here is derived from an EMBL/GenBank/DDBJ whole genome shotgun (WGS) entry which is preliminary data.</text>
</comment>
<protein>
    <recommendedName>
        <fullName evidence="3">Magnesium transporter MgtE intracellular domain-containing protein</fullName>
    </recommendedName>
</protein>
<name>V4PIU6_9CAUL</name>
<gene>
    <name evidence="1" type="ORF">ABENE_18975</name>
</gene>
<keyword evidence="2" id="KW-1185">Reference proteome</keyword>
<dbReference type="Proteomes" id="UP000017837">
    <property type="component" value="Unassembled WGS sequence"/>
</dbReference>
<evidence type="ECO:0008006" key="3">
    <source>
        <dbReference type="Google" id="ProtNLM"/>
    </source>
</evidence>